<proteinExistence type="inferred from homology"/>
<reference evidence="4" key="1">
    <citation type="submission" date="2023-03" db="EMBL/GenBank/DDBJ databases">
        <title>Mating type loci evolution in Malassezia.</title>
        <authorList>
            <person name="Coelho M.A."/>
        </authorList>
    </citation>
    <scope>NUCLEOTIDE SEQUENCE</scope>
    <source>
        <strain evidence="4">CBS 11721</strain>
    </source>
</reference>
<dbReference type="PRINTS" id="PR00081">
    <property type="entry name" value="GDHRDH"/>
</dbReference>
<dbReference type="InterPro" id="IPR052178">
    <property type="entry name" value="Sec_Metab_Biosynth_SDR"/>
</dbReference>
<dbReference type="PANTHER" id="PTHR43618:SF8">
    <property type="entry name" value="7ALPHA-HYDROXYSTEROID DEHYDROGENASE"/>
    <property type="match status" value="1"/>
</dbReference>
<accession>A0AAF0EX59</accession>
<evidence type="ECO:0000256" key="1">
    <source>
        <dbReference type="ARBA" id="ARBA00006484"/>
    </source>
</evidence>
<dbReference type="SUPFAM" id="SSF51735">
    <property type="entry name" value="NAD(P)-binding Rossmann-fold domains"/>
    <property type="match status" value="1"/>
</dbReference>
<evidence type="ECO:0000313" key="5">
    <source>
        <dbReference type="Proteomes" id="UP001219933"/>
    </source>
</evidence>
<evidence type="ECO:0000313" key="4">
    <source>
        <dbReference type="EMBL" id="WFD36362.1"/>
    </source>
</evidence>
<dbReference type="EMBL" id="CP119880">
    <property type="protein sequence ID" value="WFD36362.1"/>
    <property type="molecule type" value="Genomic_DNA"/>
</dbReference>
<keyword evidence="2" id="KW-0521">NADP</keyword>
<sequence length="292" mass="30737">MPKDVAPDEMPDMTLPALFSVKGKIAVVTGGGSGLGKMMSAALVQNGAKVYIASRKLDELERVAKLLNEGAPADGPFGREACIPIKADIQNKAGCDALAAEISAREKSLDILINNSGLTWGAALTDFPEEKGWDRVFDLNVKSQFYMTVALLPLLEVNKSNTHHASVINVASVAAYSPMASNPLAGAGSGTYSYQPSKAASLHLTRTLAFELADRFIMVNALCPGVFPSRMTSYGLTESRDLLEAGQPTGRVGLPEDIGGTVIMLASRAGSHITGAAISIDGGQMLQYIPKL</sequence>
<dbReference type="Proteomes" id="UP001219933">
    <property type="component" value="Chromosome 4"/>
</dbReference>
<keyword evidence="5" id="KW-1185">Reference proteome</keyword>
<protein>
    <recommendedName>
        <fullName evidence="6">Rhamnolipids biosynthesis 3-oxoacyl-[acyl-carrier-protein] reductase</fullName>
    </recommendedName>
</protein>
<dbReference type="InterPro" id="IPR002347">
    <property type="entry name" value="SDR_fam"/>
</dbReference>
<dbReference type="InterPro" id="IPR036291">
    <property type="entry name" value="NAD(P)-bd_dom_sf"/>
</dbReference>
<dbReference type="GO" id="GO:0016491">
    <property type="term" value="F:oxidoreductase activity"/>
    <property type="evidence" value="ECO:0007669"/>
    <property type="project" value="UniProtKB-KW"/>
</dbReference>
<dbReference type="Gene3D" id="3.40.50.720">
    <property type="entry name" value="NAD(P)-binding Rossmann-like Domain"/>
    <property type="match status" value="1"/>
</dbReference>
<dbReference type="FunFam" id="3.40.50.720:FF:000084">
    <property type="entry name" value="Short-chain dehydrogenase reductase"/>
    <property type="match status" value="1"/>
</dbReference>
<dbReference type="PANTHER" id="PTHR43618">
    <property type="entry name" value="7-ALPHA-HYDROXYSTEROID DEHYDROGENASE"/>
    <property type="match status" value="1"/>
</dbReference>
<dbReference type="PRINTS" id="PR00080">
    <property type="entry name" value="SDRFAMILY"/>
</dbReference>
<evidence type="ECO:0000256" key="2">
    <source>
        <dbReference type="ARBA" id="ARBA00022857"/>
    </source>
</evidence>
<dbReference type="AlphaFoldDB" id="A0AAF0EX59"/>
<name>A0AAF0EX59_9BASI</name>
<comment type="similarity">
    <text evidence="1">Belongs to the short-chain dehydrogenases/reductases (SDR) family.</text>
</comment>
<evidence type="ECO:0008006" key="6">
    <source>
        <dbReference type="Google" id="ProtNLM"/>
    </source>
</evidence>
<keyword evidence="3" id="KW-0560">Oxidoreductase</keyword>
<gene>
    <name evidence="4" type="ORF">MCUN1_003241</name>
</gene>
<dbReference type="Pfam" id="PF13561">
    <property type="entry name" value="adh_short_C2"/>
    <property type="match status" value="1"/>
</dbReference>
<organism evidence="4 5">
    <name type="scientific">Malassezia cuniculi</name>
    <dbReference type="NCBI Taxonomy" id="948313"/>
    <lineage>
        <taxon>Eukaryota</taxon>
        <taxon>Fungi</taxon>
        <taxon>Dikarya</taxon>
        <taxon>Basidiomycota</taxon>
        <taxon>Ustilaginomycotina</taxon>
        <taxon>Malasseziomycetes</taxon>
        <taxon>Malasseziales</taxon>
        <taxon>Malasseziaceae</taxon>
        <taxon>Malassezia</taxon>
    </lineage>
</organism>
<evidence type="ECO:0000256" key="3">
    <source>
        <dbReference type="ARBA" id="ARBA00023002"/>
    </source>
</evidence>